<dbReference type="KEGG" id="sper:EW093_02485"/>
<keyword evidence="1" id="KW-0732">Signal</keyword>
<evidence type="ECO:0000313" key="3">
    <source>
        <dbReference type="Proteomes" id="UP000323824"/>
    </source>
</evidence>
<feature type="chain" id="PRO_5022785757" evidence="1">
    <location>
        <begin position="18"/>
        <end position="227"/>
    </location>
</feature>
<dbReference type="OrthoDB" id="9785192at2"/>
<dbReference type="InterPro" id="IPR052022">
    <property type="entry name" value="26kDa_periplasmic_antigen"/>
</dbReference>
<sequence length="227" mass="25278">MKRLLLVLLSFTSIAFADDVLRTINVIGRGSMVIKPDTVVISTGVDSGDPVIGVALEENNKIMTGITQGLADLGIESDDIETNNYNVYLYRPYNDDDKNKEEYRVSNSITINIKKLELVDTVIDTIITLGANKINGIYFTFENSDIYENNLREKAIKDAREKAEFLASLEGMKVKRVISIAEEGIAIQNPITNYAYSMAESRPKGPISSGVEEIKRSFNVLYEIVPK</sequence>
<protein>
    <submittedName>
        <fullName evidence="2">DUF541 domain-containing protein</fullName>
    </submittedName>
</protein>
<dbReference type="EMBL" id="CP035807">
    <property type="protein sequence ID" value="QEN03611.1"/>
    <property type="molecule type" value="Genomic_DNA"/>
</dbReference>
<dbReference type="Proteomes" id="UP000323824">
    <property type="component" value="Chromosome"/>
</dbReference>
<feature type="signal peptide" evidence="1">
    <location>
        <begin position="1"/>
        <end position="17"/>
    </location>
</feature>
<reference evidence="2 3" key="1">
    <citation type="submission" date="2019-02" db="EMBL/GenBank/DDBJ databases">
        <authorList>
            <person name="Fomenkov A."/>
            <person name="Dubinina G."/>
            <person name="Grabovich M."/>
            <person name="Vincze T."/>
            <person name="Roberts R.J."/>
        </authorList>
    </citation>
    <scope>NUCLEOTIDE SEQUENCE [LARGE SCALE GENOMIC DNA]</scope>
    <source>
        <strain evidence="2 3">P</strain>
    </source>
</reference>
<dbReference type="AlphaFoldDB" id="A0A5C1Q814"/>
<dbReference type="PANTHER" id="PTHR34387">
    <property type="entry name" value="SLR1258 PROTEIN"/>
    <property type="match status" value="1"/>
</dbReference>
<evidence type="ECO:0000256" key="1">
    <source>
        <dbReference type="SAM" id="SignalP"/>
    </source>
</evidence>
<dbReference type="GO" id="GO:0006974">
    <property type="term" value="P:DNA damage response"/>
    <property type="evidence" value="ECO:0007669"/>
    <property type="project" value="TreeGrafter"/>
</dbReference>
<evidence type="ECO:0000313" key="2">
    <source>
        <dbReference type="EMBL" id="QEN03611.1"/>
    </source>
</evidence>
<dbReference type="RefSeq" id="WP_149566869.1">
    <property type="nucleotide sequence ID" value="NZ_CP035807.1"/>
</dbReference>
<dbReference type="Pfam" id="PF04402">
    <property type="entry name" value="SIMPL"/>
    <property type="match status" value="1"/>
</dbReference>
<proteinExistence type="predicted"/>
<dbReference type="Gene3D" id="3.30.110.170">
    <property type="entry name" value="Protein of unknown function (DUF541), domain 1"/>
    <property type="match status" value="1"/>
</dbReference>
<name>A0A5C1Q814_9SPIO</name>
<dbReference type="Gene3D" id="3.30.70.2970">
    <property type="entry name" value="Protein of unknown function (DUF541), domain 2"/>
    <property type="match status" value="1"/>
</dbReference>
<dbReference type="InterPro" id="IPR007497">
    <property type="entry name" value="SIMPL/DUF541"/>
</dbReference>
<accession>A0A5C1Q814</accession>
<gene>
    <name evidence="2" type="ORF">EW093_02485</name>
</gene>
<reference evidence="2 3" key="2">
    <citation type="submission" date="2019-09" db="EMBL/GenBank/DDBJ databases">
        <title>Complete Genome Sequence and Methylome Analysis of free living Spirochaetas.</title>
        <authorList>
            <person name="Leshcheva N."/>
            <person name="Mikheeva N."/>
        </authorList>
    </citation>
    <scope>NUCLEOTIDE SEQUENCE [LARGE SCALE GENOMIC DNA]</scope>
    <source>
        <strain evidence="2 3">P</strain>
    </source>
</reference>
<organism evidence="2 3">
    <name type="scientific">Thiospirochaeta perfilievii</name>
    <dbReference type="NCBI Taxonomy" id="252967"/>
    <lineage>
        <taxon>Bacteria</taxon>
        <taxon>Pseudomonadati</taxon>
        <taxon>Spirochaetota</taxon>
        <taxon>Spirochaetia</taxon>
        <taxon>Spirochaetales</taxon>
        <taxon>Spirochaetaceae</taxon>
        <taxon>Thiospirochaeta</taxon>
    </lineage>
</organism>
<keyword evidence="3" id="KW-1185">Reference proteome</keyword>
<dbReference type="PANTHER" id="PTHR34387:SF2">
    <property type="entry name" value="SLR1258 PROTEIN"/>
    <property type="match status" value="1"/>
</dbReference>